<dbReference type="Proteomes" id="UP001476798">
    <property type="component" value="Unassembled WGS sequence"/>
</dbReference>
<feature type="non-terminal residue" evidence="1">
    <location>
        <position position="193"/>
    </location>
</feature>
<evidence type="ECO:0000313" key="1">
    <source>
        <dbReference type="EMBL" id="MEQ2174791.1"/>
    </source>
</evidence>
<evidence type="ECO:0008006" key="3">
    <source>
        <dbReference type="Google" id="ProtNLM"/>
    </source>
</evidence>
<gene>
    <name evidence="1" type="ORF">GOODEAATRI_011465</name>
</gene>
<dbReference type="EMBL" id="JAHRIO010050678">
    <property type="protein sequence ID" value="MEQ2174791.1"/>
    <property type="molecule type" value="Genomic_DNA"/>
</dbReference>
<organism evidence="1 2">
    <name type="scientific">Goodea atripinnis</name>
    <dbReference type="NCBI Taxonomy" id="208336"/>
    <lineage>
        <taxon>Eukaryota</taxon>
        <taxon>Metazoa</taxon>
        <taxon>Chordata</taxon>
        <taxon>Craniata</taxon>
        <taxon>Vertebrata</taxon>
        <taxon>Euteleostomi</taxon>
        <taxon>Actinopterygii</taxon>
        <taxon>Neopterygii</taxon>
        <taxon>Teleostei</taxon>
        <taxon>Neoteleostei</taxon>
        <taxon>Acanthomorphata</taxon>
        <taxon>Ovalentaria</taxon>
        <taxon>Atherinomorphae</taxon>
        <taxon>Cyprinodontiformes</taxon>
        <taxon>Goodeidae</taxon>
        <taxon>Goodea</taxon>
    </lineage>
</organism>
<name>A0ABV0NUW9_9TELE</name>
<keyword evidence="2" id="KW-1185">Reference proteome</keyword>
<reference evidence="1 2" key="1">
    <citation type="submission" date="2021-06" db="EMBL/GenBank/DDBJ databases">
        <authorList>
            <person name="Palmer J.M."/>
        </authorList>
    </citation>
    <scope>NUCLEOTIDE SEQUENCE [LARGE SCALE GENOMIC DNA]</scope>
    <source>
        <strain evidence="1 2">GA_2019</strain>
        <tissue evidence="1">Muscle</tissue>
    </source>
</reference>
<proteinExistence type="predicted"/>
<protein>
    <recommendedName>
        <fullName evidence="3">Neurochondrin</fullName>
    </recommendedName>
</protein>
<evidence type="ECO:0000313" key="2">
    <source>
        <dbReference type="Proteomes" id="UP001476798"/>
    </source>
</evidence>
<accession>A0ABV0NUW9</accession>
<sequence>MFSPQLDVDLQSAVGLLEATLKAGPAQITRELPAVLQVLMPLLHSPLAAPRIQQVFLDIGVCLMPKHLHNLGHVTLRLLKPECDLDQAWGEEDLDTAAHRTVLLLNDHTVPQREGKTADVAPLAAPAFAFCFPLLNAMLRESSGSTEETESMMTRALQVISVHCQLRASTDGDDMELDEVETCICSFFCLSVN</sequence>
<comment type="caution">
    <text evidence="1">The sequence shown here is derived from an EMBL/GenBank/DDBJ whole genome shotgun (WGS) entry which is preliminary data.</text>
</comment>